<dbReference type="Pfam" id="PF07258">
    <property type="entry name" value="COMM_domain"/>
    <property type="match status" value="1"/>
</dbReference>
<protein>
    <recommendedName>
        <fullName evidence="1">COMM domain-containing protein 3</fullName>
    </recommendedName>
</protein>
<dbReference type="CDD" id="cd04751">
    <property type="entry name" value="Commd3"/>
    <property type="match status" value="1"/>
</dbReference>
<organism evidence="5 6">
    <name type="scientific">Cavenderia fasciculata</name>
    <name type="common">Slime mold</name>
    <name type="synonym">Dictyostelium fasciculatum</name>
    <dbReference type="NCBI Taxonomy" id="261658"/>
    <lineage>
        <taxon>Eukaryota</taxon>
        <taxon>Amoebozoa</taxon>
        <taxon>Evosea</taxon>
        <taxon>Eumycetozoa</taxon>
        <taxon>Dictyostelia</taxon>
        <taxon>Acytosteliales</taxon>
        <taxon>Cavenderiaceae</taxon>
        <taxon>Cavenderia</taxon>
    </lineage>
</organism>
<dbReference type="AlphaFoldDB" id="F4Q4K3"/>
<gene>
    <name evidence="5" type="primary">commd3</name>
    <name evidence="5" type="ORF">DFA_07993</name>
</gene>
<dbReference type="GeneID" id="14869891"/>
<name>F4Q4K3_CACFS</name>
<comment type="function">
    <text evidence="2">Scaffold protein in the commander complex that is essential for endosomal recycling of transmembrane cargos; the commander complex is composed of the CCC subcomplex and the retriever subcomplex.</text>
</comment>
<evidence type="ECO:0000256" key="1">
    <source>
        <dbReference type="ARBA" id="ARBA00016548"/>
    </source>
</evidence>
<dbReference type="PROSITE" id="PS51269">
    <property type="entry name" value="COMM"/>
    <property type="match status" value="1"/>
</dbReference>
<evidence type="ECO:0000256" key="2">
    <source>
        <dbReference type="ARBA" id="ARBA00093300"/>
    </source>
</evidence>
<dbReference type="RefSeq" id="XP_004355496.1">
    <property type="nucleotide sequence ID" value="XM_004355443.1"/>
</dbReference>
<dbReference type="Pfam" id="PF21672">
    <property type="entry name" value="COMM_HN"/>
    <property type="match status" value="1"/>
</dbReference>
<evidence type="ECO:0000256" key="3">
    <source>
        <dbReference type="ARBA" id="ARBA00093469"/>
    </source>
</evidence>
<accession>F4Q4K3</accession>
<keyword evidence="6" id="KW-1185">Reference proteome</keyword>
<dbReference type="KEGG" id="dfa:DFA_07993"/>
<dbReference type="PANTHER" id="PTHR31159">
    <property type="entry name" value="COMM DOMAIN-CONTAINING PROTEIN 3"/>
    <property type="match status" value="1"/>
</dbReference>
<dbReference type="EMBL" id="GL883021">
    <property type="protein sequence ID" value="EGG17012.1"/>
    <property type="molecule type" value="Genomic_DNA"/>
</dbReference>
<feature type="domain" description="COMM" evidence="4">
    <location>
        <begin position="126"/>
        <end position="194"/>
    </location>
</feature>
<evidence type="ECO:0000313" key="6">
    <source>
        <dbReference type="Proteomes" id="UP000007797"/>
    </source>
</evidence>
<dbReference type="OrthoDB" id="1917519at2759"/>
<dbReference type="OMA" id="DWRLDYC"/>
<dbReference type="InterPro" id="IPR037355">
    <property type="entry name" value="COMMD3"/>
</dbReference>
<dbReference type="PANTHER" id="PTHR31159:SF1">
    <property type="entry name" value="COMM DOMAIN-CONTAINING PROTEIN 3"/>
    <property type="match status" value="1"/>
</dbReference>
<dbReference type="STRING" id="1054147.F4Q4K3"/>
<evidence type="ECO:0000313" key="5">
    <source>
        <dbReference type="EMBL" id="EGG17012.1"/>
    </source>
</evidence>
<sequence>MNMNLSEDVIKGLEALSDEKTIPTEAFKTIVDCSFAVLLKTDTEETLTYNGSLKGIDIIAIKQTYSALITFILESMKLNIDNDTISSILEEQKLTSNRINVIIQYFTNNRTKLRKYLSITNFHYPHIIDVNWRLDYFMKSNSIEKVNTPVYMINLTTEKEEGQKGQVEFACTLDQLQDLVFKLRDAQKQIERSSIKS</sequence>
<dbReference type="GO" id="GO:0006814">
    <property type="term" value="P:sodium ion transport"/>
    <property type="evidence" value="ECO:0007669"/>
    <property type="project" value="InterPro"/>
</dbReference>
<evidence type="ECO:0000259" key="4">
    <source>
        <dbReference type="PROSITE" id="PS51269"/>
    </source>
</evidence>
<dbReference type="InterPro" id="IPR017920">
    <property type="entry name" value="COMM"/>
</dbReference>
<dbReference type="Proteomes" id="UP000007797">
    <property type="component" value="Unassembled WGS sequence"/>
</dbReference>
<comment type="similarity">
    <text evidence="3">Belongs to the COMM domain-containing protein 3 family.</text>
</comment>
<reference evidence="6" key="1">
    <citation type="journal article" date="2011" name="Genome Res.">
        <title>Phylogeny-wide analysis of social amoeba genomes highlights ancient origins for complex intercellular communication.</title>
        <authorList>
            <person name="Heidel A.J."/>
            <person name="Lawal H.M."/>
            <person name="Felder M."/>
            <person name="Schilde C."/>
            <person name="Helps N.R."/>
            <person name="Tunggal B."/>
            <person name="Rivero F."/>
            <person name="John U."/>
            <person name="Schleicher M."/>
            <person name="Eichinger L."/>
            <person name="Platzer M."/>
            <person name="Noegel A.A."/>
            <person name="Schaap P."/>
            <person name="Gloeckner G."/>
        </authorList>
    </citation>
    <scope>NUCLEOTIDE SEQUENCE [LARGE SCALE GENOMIC DNA]</scope>
    <source>
        <strain evidence="6">SH3</strain>
    </source>
</reference>
<proteinExistence type="inferred from homology"/>